<protein>
    <submittedName>
        <fullName evidence="3">DSBA oxidoreductase</fullName>
    </submittedName>
</protein>
<dbReference type="AlphaFoldDB" id="A0A512PBR8"/>
<dbReference type="GO" id="GO:0016491">
    <property type="term" value="F:oxidoreductase activity"/>
    <property type="evidence" value="ECO:0007669"/>
    <property type="project" value="InterPro"/>
</dbReference>
<dbReference type="Proteomes" id="UP000321798">
    <property type="component" value="Unassembled WGS sequence"/>
</dbReference>
<dbReference type="PANTHER" id="PTHR13887:SF41">
    <property type="entry name" value="THIOREDOXIN SUPERFAMILY PROTEIN"/>
    <property type="match status" value="1"/>
</dbReference>
<dbReference type="EMBL" id="BKAL01000003">
    <property type="protein sequence ID" value="GEP68661.1"/>
    <property type="molecule type" value="Genomic_DNA"/>
</dbReference>
<dbReference type="PANTHER" id="PTHR13887">
    <property type="entry name" value="GLUTATHIONE S-TRANSFERASE KAPPA"/>
    <property type="match status" value="1"/>
</dbReference>
<evidence type="ECO:0000313" key="4">
    <source>
        <dbReference type="Proteomes" id="UP000321798"/>
    </source>
</evidence>
<gene>
    <name evidence="3" type="ORF">CSO01_13760</name>
</gene>
<proteinExistence type="predicted"/>
<keyword evidence="4" id="KW-1185">Reference proteome</keyword>
<dbReference type="CDD" id="cd03024">
    <property type="entry name" value="DsbA_FrnE"/>
    <property type="match status" value="1"/>
</dbReference>
<dbReference type="Gene3D" id="3.40.30.10">
    <property type="entry name" value="Glutaredoxin"/>
    <property type="match status" value="1"/>
</dbReference>
<evidence type="ECO:0000313" key="3">
    <source>
        <dbReference type="EMBL" id="GEP68661.1"/>
    </source>
</evidence>
<sequence>MTTPTTQTAAPTSDATTRTHPEPATTDDAPAARRLAVEVWSDIACPWCFIGKRRLTAALAAFPHRDLVDVRWRAYELSPDAPHGPGVPELDALARHKGLPADQVRQMFAQVTAVAAGDGLVYDFDRTLSINTFDLHRLVHVAREIGGDALAGRLVETFFSAHFEHGADLGDPGTIVELARTAGLGACGLDDQGVRDVLAGDRGAAAVRDDEAQARAIGVNGVPFVVVDRRIAVSGAQPVGVFTELLEAAWAQANPTLQLLGDDDAACVDDSCAL</sequence>
<comment type="caution">
    <text evidence="3">The sequence shown here is derived from an EMBL/GenBank/DDBJ whole genome shotgun (WGS) entry which is preliminary data.</text>
</comment>
<dbReference type="InterPro" id="IPR036249">
    <property type="entry name" value="Thioredoxin-like_sf"/>
</dbReference>
<feature type="domain" description="DSBA-like thioredoxin" evidence="2">
    <location>
        <begin position="37"/>
        <end position="246"/>
    </location>
</feature>
<feature type="compositionally biased region" description="Low complexity" evidence="1">
    <location>
        <begin position="1"/>
        <end position="16"/>
    </location>
</feature>
<dbReference type="Pfam" id="PF01323">
    <property type="entry name" value="DSBA"/>
    <property type="match status" value="1"/>
</dbReference>
<dbReference type="OrthoDB" id="9799122at2"/>
<dbReference type="RefSeq" id="WP_146952380.1">
    <property type="nucleotide sequence ID" value="NZ_BAABBJ010000009.1"/>
</dbReference>
<reference evidence="3 4" key="1">
    <citation type="submission" date="2019-07" db="EMBL/GenBank/DDBJ databases">
        <title>Whole genome shotgun sequence of Cellulomonas soli NBRC 109434.</title>
        <authorList>
            <person name="Hosoyama A."/>
            <person name="Uohara A."/>
            <person name="Ohji S."/>
            <person name="Ichikawa N."/>
        </authorList>
    </citation>
    <scope>NUCLEOTIDE SEQUENCE [LARGE SCALE GENOMIC DNA]</scope>
    <source>
        <strain evidence="3 4">NBRC 109434</strain>
    </source>
</reference>
<feature type="region of interest" description="Disordered" evidence="1">
    <location>
        <begin position="1"/>
        <end position="30"/>
    </location>
</feature>
<accession>A0A512PBR8</accession>
<organism evidence="3 4">
    <name type="scientific">Cellulomonas soli</name>
    <dbReference type="NCBI Taxonomy" id="931535"/>
    <lineage>
        <taxon>Bacteria</taxon>
        <taxon>Bacillati</taxon>
        <taxon>Actinomycetota</taxon>
        <taxon>Actinomycetes</taxon>
        <taxon>Micrococcales</taxon>
        <taxon>Cellulomonadaceae</taxon>
        <taxon>Cellulomonas</taxon>
    </lineage>
</organism>
<dbReference type="SUPFAM" id="SSF52833">
    <property type="entry name" value="Thioredoxin-like"/>
    <property type="match status" value="1"/>
</dbReference>
<name>A0A512PBR8_9CELL</name>
<evidence type="ECO:0000256" key="1">
    <source>
        <dbReference type="SAM" id="MobiDB-lite"/>
    </source>
</evidence>
<dbReference type="InterPro" id="IPR001853">
    <property type="entry name" value="DSBA-like_thioredoxin_dom"/>
</dbReference>
<evidence type="ECO:0000259" key="2">
    <source>
        <dbReference type="Pfam" id="PF01323"/>
    </source>
</evidence>